<dbReference type="InterPro" id="IPR014748">
    <property type="entry name" value="Enoyl-CoA_hydra_C"/>
</dbReference>
<feature type="binding site" evidence="3">
    <location>
        <position position="253"/>
    </location>
    <ligand>
        <name>substrate</name>
        <note>ligand shared between two neighboring subunits</note>
    </ligand>
</feature>
<dbReference type="SUPFAM" id="SSF52096">
    <property type="entry name" value="ClpP/crotonase"/>
    <property type="match status" value="1"/>
</dbReference>
<name>A0ABW2BXU9_9PSEU</name>
<evidence type="ECO:0000256" key="3">
    <source>
        <dbReference type="HAMAP-Rule" id="MF_01934"/>
    </source>
</evidence>
<evidence type="ECO:0000313" key="4">
    <source>
        <dbReference type="EMBL" id="MFC6867048.1"/>
    </source>
</evidence>
<dbReference type="PROSITE" id="PS00166">
    <property type="entry name" value="ENOYL_COA_HYDRATASE"/>
    <property type="match status" value="1"/>
</dbReference>
<dbReference type="InterPro" id="IPR001753">
    <property type="entry name" value="Enoyl-CoA_hydra/iso"/>
</dbReference>
<dbReference type="Pfam" id="PF00378">
    <property type="entry name" value="ECH_1"/>
    <property type="match status" value="1"/>
</dbReference>
<comment type="pathway">
    <text evidence="3">Quinol/quinone metabolism; 1,4-dihydroxy-2-naphthoate biosynthesis; 1,4-dihydroxy-2-naphthoate from chorismate: step 6/7.</text>
</comment>
<dbReference type="PANTHER" id="PTHR43113:SF1">
    <property type="entry name" value="1,4-DIHYDROXY-2-NAPHTHOYL-COA SYNTHASE, PEROXISOMAL"/>
    <property type="match status" value="1"/>
</dbReference>
<feature type="binding site" description="in other chain" evidence="3">
    <location>
        <begin position="109"/>
        <end position="113"/>
    </location>
    <ligand>
        <name>substrate</name>
        <note>ligand shared between two neighboring subunits</note>
    </ligand>
</feature>
<dbReference type="EC" id="4.1.3.36" evidence="3"/>
<reference evidence="5" key="1">
    <citation type="journal article" date="2019" name="Int. J. Syst. Evol. Microbiol.">
        <title>The Global Catalogue of Microorganisms (GCM) 10K type strain sequencing project: providing services to taxonomists for standard genome sequencing and annotation.</title>
        <authorList>
            <consortium name="The Broad Institute Genomics Platform"/>
            <consortium name="The Broad Institute Genome Sequencing Center for Infectious Disease"/>
            <person name="Wu L."/>
            <person name="Ma J."/>
        </authorList>
    </citation>
    <scope>NUCLEOTIDE SEQUENCE [LARGE SCALE GENOMIC DNA]</scope>
    <source>
        <strain evidence="5">KCTC 32255</strain>
    </source>
</reference>
<evidence type="ECO:0000313" key="5">
    <source>
        <dbReference type="Proteomes" id="UP001596337"/>
    </source>
</evidence>
<feature type="binding site" description="in other chain" evidence="3">
    <location>
        <position position="78"/>
    </location>
    <ligand>
        <name>substrate</name>
        <note>ligand shared between two neighboring subunits</note>
    </ligand>
</feature>
<comment type="pathway">
    <text evidence="3">Quinol/quinone metabolism; menaquinone biosynthesis.</text>
</comment>
<comment type="caution">
    <text evidence="3">Lacks conserved residue(s) required for the propagation of feature annotation.</text>
</comment>
<proteinExistence type="inferred from homology"/>
<accession>A0ABW2BXU9</accession>
<dbReference type="RefSeq" id="WP_345401446.1">
    <property type="nucleotide sequence ID" value="NZ_BAABLA010000105.1"/>
</dbReference>
<dbReference type="CDD" id="cd06558">
    <property type="entry name" value="crotonase-like"/>
    <property type="match status" value="1"/>
</dbReference>
<dbReference type="Proteomes" id="UP001596337">
    <property type="component" value="Unassembled WGS sequence"/>
</dbReference>
<evidence type="ECO:0000256" key="2">
    <source>
        <dbReference type="ARBA" id="ARBA00023239"/>
    </source>
</evidence>
<feature type="binding site" description="in other chain" evidence="3">
    <location>
        <begin position="65"/>
        <end position="69"/>
    </location>
    <ligand>
        <name>substrate</name>
        <note>ligand shared between two neighboring subunits</note>
    </ligand>
</feature>
<keyword evidence="3" id="KW-0474">Menaquinone biosynthesis</keyword>
<comment type="similarity">
    <text evidence="3">Belongs to the enoyl-CoA hydratase/isomerase family. MenB subfamily.</text>
</comment>
<dbReference type="EMBL" id="JBHSXX010000001">
    <property type="protein sequence ID" value="MFC6867048.1"/>
    <property type="molecule type" value="Genomic_DNA"/>
</dbReference>
<dbReference type="InterPro" id="IPR010198">
    <property type="entry name" value="DHNA-CoA_synthase_MenB"/>
</dbReference>
<comment type="function">
    <text evidence="3">Converts o-succinylbenzoyl-CoA (OSB-CoA) to 1,4-dihydroxy-2-naphthoyl-CoA (DHNA-CoA).</text>
</comment>
<comment type="caution">
    <text evidence="4">The sequence shown here is derived from an EMBL/GenBank/DDBJ whole genome shotgun (WGS) entry which is preliminary data.</text>
</comment>
<keyword evidence="2 3" id="KW-0456">Lyase</keyword>
<keyword evidence="5" id="KW-1185">Reference proteome</keyword>
<feature type="site" description="Important for catalysis" evidence="3">
    <location>
        <position position="78"/>
    </location>
</feature>
<dbReference type="InterPro" id="IPR029045">
    <property type="entry name" value="ClpP/crotonase-like_dom_sf"/>
</dbReference>
<dbReference type="InterPro" id="IPR018376">
    <property type="entry name" value="Enoyl-CoA_hyd/isom_CS"/>
</dbReference>
<dbReference type="PANTHER" id="PTHR43113">
    <property type="entry name" value="NUCLEOSIDE-DIPHOSPHATE-SUGAR EPIMERASE"/>
    <property type="match status" value="1"/>
</dbReference>
<sequence>MTELTDVTYEVEDGLAWITINRPERYNSFRARTVDELVKCFKKAWASSDVGAICFTGAGDKAFCTGGDQKQRAETGDYGPSDSGLFEIESLQRVIRDVPKPVIAAVNGYAIGGGHVLHLLCDLTIAADTAVFGQNGPRVGSFDAGFGTGYMARVVGEKRAREIWFLCRKYSAEKAEQWGLVNKVVPANELLKEVRAWADEILKLSPTALKVLKHSFNTDTEHFASTTLSAFTTLKLFGDNPEAQEGVAAFSEKRDPDFSPYRGA</sequence>
<protein>
    <recommendedName>
        <fullName evidence="3">1,4-dihydroxy-2-naphthoyl-CoA synthase</fullName>
        <shortName evidence="3">DHNA-CoA synthase</shortName>
        <ecNumber evidence="3">4.1.3.36</ecNumber>
    </recommendedName>
</protein>
<dbReference type="HAMAP" id="MF_01934">
    <property type="entry name" value="MenB"/>
    <property type="match status" value="1"/>
</dbReference>
<comment type="catalytic activity">
    <reaction evidence="1 3">
        <text>2-succinylbenzoyl-CoA + H(+) = 1,4-dihydroxy-2-naphthoyl-CoA + H2O</text>
        <dbReference type="Rhea" id="RHEA:26562"/>
        <dbReference type="ChEBI" id="CHEBI:15377"/>
        <dbReference type="ChEBI" id="CHEBI:15378"/>
        <dbReference type="ChEBI" id="CHEBI:57364"/>
        <dbReference type="ChEBI" id="CHEBI:58897"/>
        <dbReference type="EC" id="4.1.3.36"/>
    </reaction>
</comment>
<gene>
    <name evidence="3" type="primary">menB</name>
    <name evidence="4" type="ORF">ACFQGD_07805</name>
</gene>
<dbReference type="Gene3D" id="1.10.12.10">
    <property type="entry name" value="Lyase 2-enoyl-coa Hydratase, Chain A, domain 2"/>
    <property type="match status" value="1"/>
</dbReference>
<feature type="binding site" description="in other chain" evidence="3">
    <location>
        <position position="141"/>
    </location>
    <ligand>
        <name>substrate</name>
        <note>ligand shared between two neighboring subunits</note>
    </ligand>
</feature>
<evidence type="ECO:0000256" key="1">
    <source>
        <dbReference type="ARBA" id="ARBA00000177"/>
    </source>
</evidence>
<dbReference type="Gene3D" id="3.90.226.10">
    <property type="entry name" value="2-enoyl-CoA Hydratase, Chain A, domain 1"/>
    <property type="match status" value="1"/>
</dbReference>
<organism evidence="4 5">
    <name type="scientific">Haloechinothrix salitolerans</name>
    <dbReference type="NCBI Taxonomy" id="926830"/>
    <lineage>
        <taxon>Bacteria</taxon>
        <taxon>Bacillati</taxon>
        <taxon>Actinomycetota</taxon>
        <taxon>Actinomycetes</taxon>
        <taxon>Pseudonocardiales</taxon>
        <taxon>Pseudonocardiaceae</taxon>
        <taxon>Haloechinothrix</taxon>
    </lineage>
</organism>